<feature type="domain" description="TNase-like" evidence="4">
    <location>
        <begin position="16"/>
        <end position="146"/>
    </location>
</feature>
<dbReference type="InterPro" id="IPR035437">
    <property type="entry name" value="SNase_OB-fold_sf"/>
</dbReference>
<evidence type="ECO:0000259" key="4">
    <source>
        <dbReference type="PROSITE" id="PS50830"/>
    </source>
</evidence>
<dbReference type="RefSeq" id="WP_011610576.1">
    <property type="nucleotide sequence ID" value="NC_008312.1"/>
</dbReference>
<dbReference type="SUPFAM" id="SSF50199">
    <property type="entry name" value="Staphylococcal nuclease"/>
    <property type="match status" value="1"/>
</dbReference>
<evidence type="ECO:0000256" key="3">
    <source>
        <dbReference type="ARBA" id="ARBA00022801"/>
    </source>
</evidence>
<dbReference type="EMBL" id="CP000393">
    <property type="protein sequence ID" value="ABG50183.1"/>
    <property type="molecule type" value="Genomic_DNA"/>
</dbReference>
<dbReference type="SMART" id="SM00318">
    <property type="entry name" value="SNc"/>
    <property type="match status" value="1"/>
</dbReference>
<keyword evidence="2" id="KW-0255">Endonuclease</keyword>
<dbReference type="PANTHER" id="PTHR12302:SF3">
    <property type="entry name" value="SERINE_THREONINE-PROTEIN KINASE 31"/>
    <property type="match status" value="1"/>
</dbReference>
<evidence type="ECO:0000256" key="1">
    <source>
        <dbReference type="ARBA" id="ARBA00022722"/>
    </source>
</evidence>
<dbReference type="PANTHER" id="PTHR12302">
    <property type="entry name" value="EBNA2 BINDING PROTEIN P100"/>
    <property type="match status" value="1"/>
</dbReference>
<dbReference type="Pfam" id="PF00565">
    <property type="entry name" value="SNase"/>
    <property type="match status" value="1"/>
</dbReference>
<gene>
    <name evidence="5" type="ordered locus">Tery_0755</name>
</gene>
<accession>Q117Z1</accession>
<evidence type="ECO:0000256" key="2">
    <source>
        <dbReference type="ARBA" id="ARBA00022759"/>
    </source>
</evidence>
<sequence>MASIFLVSCQNHYFNSDKMTRVERVVSGQTIEIADRSVAVPVLEPIRLIGIQAPDIRQKPWGQEAKIQLEKLTLGQEVFLEFDVEEKDRFDNLLAYVWLEKKLINEFLVKEGWALAKPDFPNTKYMERLIHAQERARIMGLGIWNPDQPMRQTPAQFRRQNLDKKR</sequence>
<evidence type="ECO:0000313" key="5">
    <source>
        <dbReference type="EMBL" id="ABG50183.1"/>
    </source>
</evidence>
<organism evidence="5">
    <name type="scientific">Trichodesmium erythraeum (strain IMS101)</name>
    <dbReference type="NCBI Taxonomy" id="203124"/>
    <lineage>
        <taxon>Bacteria</taxon>
        <taxon>Bacillati</taxon>
        <taxon>Cyanobacteriota</taxon>
        <taxon>Cyanophyceae</taxon>
        <taxon>Oscillatoriophycideae</taxon>
        <taxon>Oscillatoriales</taxon>
        <taxon>Microcoleaceae</taxon>
        <taxon>Trichodesmium</taxon>
    </lineage>
</organism>
<dbReference type="GO" id="GO:0004519">
    <property type="term" value="F:endonuclease activity"/>
    <property type="evidence" value="ECO:0007669"/>
    <property type="project" value="UniProtKB-KW"/>
</dbReference>
<keyword evidence="1" id="KW-0540">Nuclease</keyword>
<dbReference type="HOGENOM" id="CLU_046484_5_1_3"/>
<dbReference type="AlphaFoldDB" id="Q117Z1"/>
<keyword evidence="3" id="KW-0378">Hydrolase</keyword>
<proteinExistence type="predicted"/>
<protein>
    <submittedName>
        <fullName evidence="5">Nuclease (SNase-like)</fullName>
    </submittedName>
</protein>
<dbReference type="InterPro" id="IPR016071">
    <property type="entry name" value="Staphylococal_nuclease_OB-fold"/>
</dbReference>
<reference evidence="5" key="1">
    <citation type="submission" date="2006-06" db="EMBL/GenBank/DDBJ databases">
        <title>Complete sequence of Trichodesmium erythraeum IMS101.</title>
        <authorList>
            <consortium name="US DOE Joint Genome Institute"/>
            <person name="Copeland A."/>
            <person name="Lucas S."/>
            <person name="Lapidus A."/>
            <person name="Barry K."/>
            <person name="Detter J.C."/>
            <person name="Glavina del Rio T."/>
            <person name="Hammon N."/>
            <person name="Israni S."/>
            <person name="Dalin E."/>
            <person name="Tice H."/>
            <person name="Pitluck S."/>
            <person name="Kiss H."/>
            <person name="Munk A.C."/>
            <person name="Brettin T."/>
            <person name="Bruce D."/>
            <person name="Han C."/>
            <person name="Tapia R."/>
            <person name="Gilna P."/>
            <person name="Schmutz J."/>
            <person name="Larimer F."/>
            <person name="Land M."/>
            <person name="Hauser L."/>
            <person name="Kyrpides N."/>
            <person name="Kim E."/>
            <person name="Richardson P."/>
        </authorList>
    </citation>
    <scope>NUCLEOTIDE SEQUENCE [LARGE SCALE GENOMIC DNA]</scope>
    <source>
        <strain evidence="5">IMS101</strain>
    </source>
</reference>
<dbReference type="GO" id="GO:0016787">
    <property type="term" value="F:hydrolase activity"/>
    <property type="evidence" value="ECO:0007669"/>
    <property type="project" value="UniProtKB-KW"/>
</dbReference>
<dbReference type="eggNOG" id="COG1525">
    <property type="taxonomic scope" value="Bacteria"/>
</dbReference>
<name>Q117Z1_TRIEI</name>
<dbReference type="Gene3D" id="2.40.50.90">
    <property type="match status" value="1"/>
</dbReference>
<dbReference type="KEGG" id="ter:Tery_0755"/>
<dbReference type="PROSITE" id="PS50830">
    <property type="entry name" value="TNASE_3"/>
    <property type="match status" value="1"/>
</dbReference>
<dbReference type="STRING" id="203124.Tery_0755"/>